<evidence type="ECO:0000256" key="5">
    <source>
        <dbReference type="PROSITE-ProRule" id="PRU00042"/>
    </source>
</evidence>
<gene>
    <name evidence="7" type="ORF">CSSPJE1EN1_LOCUS29501</name>
</gene>
<name>A0ABP0VI87_9BRYO</name>
<evidence type="ECO:0000259" key="6">
    <source>
        <dbReference type="PROSITE" id="PS50157"/>
    </source>
</evidence>
<dbReference type="InterPro" id="IPR013087">
    <property type="entry name" value="Znf_C2H2_type"/>
</dbReference>
<feature type="non-terminal residue" evidence="7">
    <location>
        <position position="1"/>
    </location>
</feature>
<dbReference type="Pfam" id="PF00096">
    <property type="entry name" value="zf-C2H2"/>
    <property type="match status" value="1"/>
</dbReference>
<evidence type="ECO:0000313" key="8">
    <source>
        <dbReference type="Proteomes" id="UP001497444"/>
    </source>
</evidence>
<protein>
    <recommendedName>
        <fullName evidence="6">C2H2-type domain-containing protein</fullName>
    </recommendedName>
</protein>
<comment type="caution">
    <text evidence="7">The sequence shown here is derived from an EMBL/GenBank/DDBJ whole genome shotgun (WGS) entry which is preliminary data.</text>
</comment>
<accession>A0ABP0VI87</accession>
<dbReference type="PROSITE" id="PS00028">
    <property type="entry name" value="ZINC_FINGER_C2H2_1"/>
    <property type="match status" value="1"/>
</dbReference>
<evidence type="ECO:0000256" key="4">
    <source>
        <dbReference type="ARBA" id="ARBA00022833"/>
    </source>
</evidence>
<feature type="non-terminal residue" evidence="7">
    <location>
        <position position="160"/>
    </location>
</feature>
<reference evidence="7" key="1">
    <citation type="submission" date="2024-02" db="EMBL/GenBank/DDBJ databases">
        <authorList>
            <consortium name="ELIXIR-Norway"/>
            <consortium name="Elixir Norway"/>
        </authorList>
    </citation>
    <scope>NUCLEOTIDE SEQUENCE</scope>
</reference>
<dbReference type="SMART" id="SM00355">
    <property type="entry name" value="ZnF_C2H2"/>
    <property type="match status" value="3"/>
</dbReference>
<sequence>AKQGVLKKCKYCAFQTDTFAKLQKHETSFHPEKKFQCPLCEIKFENLVWLQRHLTHMHQEDSQANNIVNILDLLNPKRKRNKPIPSTSTPLSQTIPDVSADKLALKQTSAVYKKKQSVTDKSSTQCQVCGYQTRWISELEKHMRVHTKERPFACPYCSFK</sequence>
<proteinExistence type="predicted"/>
<evidence type="ECO:0000256" key="2">
    <source>
        <dbReference type="ARBA" id="ARBA00022737"/>
    </source>
</evidence>
<keyword evidence="8" id="KW-1185">Reference proteome</keyword>
<evidence type="ECO:0000256" key="3">
    <source>
        <dbReference type="ARBA" id="ARBA00022771"/>
    </source>
</evidence>
<dbReference type="EMBL" id="CAXAQS010000985">
    <property type="protein sequence ID" value="CAK9254123.1"/>
    <property type="molecule type" value="Genomic_DNA"/>
</dbReference>
<organism evidence="7 8">
    <name type="scientific">Sphagnum jensenii</name>
    <dbReference type="NCBI Taxonomy" id="128206"/>
    <lineage>
        <taxon>Eukaryota</taxon>
        <taxon>Viridiplantae</taxon>
        <taxon>Streptophyta</taxon>
        <taxon>Embryophyta</taxon>
        <taxon>Bryophyta</taxon>
        <taxon>Sphagnophytina</taxon>
        <taxon>Sphagnopsida</taxon>
        <taxon>Sphagnales</taxon>
        <taxon>Sphagnaceae</taxon>
        <taxon>Sphagnum</taxon>
    </lineage>
</organism>
<dbReference type="InterPro" id="IPR036236">
    <property type="entry name" value="Znf_C2H2_sf"/>
</dbReference>
<dbReference type="Gene3D" id="3.30.160.60">
    <property type="entry name" value="Classic Zinc Finger"/>
    <property type="match status" value="2"/>
</dbReference>
<dbReference type="PANTHER" id="PTHR24379">
    <property type="entry name" value="KRAB AND ZINC FINGER DOMAIN-CONTAINING"/>
    <property type="match status" value="1"/>
</dbReference>
<keyword evidence="4" id="KW-0862">Zinc</keyword>
<feature type="domain" description="C2H2-type" evidence="6">
    <location>
        <begin position="35"/>
        <end position="63"/>
    </location>
</feature>
<keyword evidence="1" id="KW-0479">Metal-binding</keyword>
<keyword evidence="3 5" id="KW-0863">Zinc-finger</keyword>
<dbReference type="PROSITE" id="PS50157">
    <property type="entry name" value="ZINC_FINGER_C2H2_2"/>
    <property type="match status" value="2"/>
</dbReference>
<feature type="domain" description="C2H2-type" evidence="6">
    <location>
        <begin position="124"/>
        <end position="151"/>
    </location>
</feature>
<evidence type="ECO:0000313" key="7">
    <source>
        <dbReference type="EMBL" id="CAK9254123.1"/>
    </source>
</evidence>
<dbReference type="PANTHER" id="PTHR24379:SF121">
    <property type="entry name" value="C2H2-TYPE DOMAIN-CONTAINING PROTEIN"/>
    <property type="match status" value="1"/>
</dbReference>
<dbReference type="Proteomes" id="UP001497444">
    <property type="component" value="Unassembled WGS sequence"/>
</dbReference>
<dbReference type="SUPFAM" id="SSF57667">
    <property type="entry name" value="beta-beta-alpha zinc fingers"/>
    <property type="match status" value="2"/>
</dbReference>
<evidence type="ECO:0000256" key="1">
    <source>
        <dbReference type="ARBA" id="ARBA00022723"/>
    </source>
</evidence>
<keyword evidence="2" id="KW-0677">Repeat</keyword>